<protein>
    <submittedName>
        <fullName evidence="8">DUF255 domain-containing protein</fullName>
    </submittedName>
</protein>
<evidence type="ECO:0000313" key="8">
    <source>
        <dbReference type="EMBL" id="QEE28946.1"/>
    </source>
</evidence>
<feature type="transmembrane region" description="Helical" evidence="6">
    <location>
        <begin position="165"/>
        <end position="189"/>
    </location>
</feature>
<feature type="transmembrane region" description="Helical" evidence="6">
    <location>
        <begin position="201"/>
        <end position="221"/>
    </location>
</feature>
<sequence length="440" mass="47936">MPTGSMLHYFWLSLGMGALSLLTPCVFPMVPITVSFFASHSSRTRSGAVRVAALYGLGIMFTFVALGMFLAVVFGASGINKLASNPWVNLAITGVFLAFALSLLGVFFLQLPPSLMNRLNRATTEKQEGSILGIMLMGLTFSLTSFTCTAPFVGTLLVLASQGNWRWPLVGMVGFSFVFALPFFLLALVPQFMSQMPRAGGWMNSVKVVMGFLEIAAAMKFLSNADLIWHWNIFTRTTVLCIWTGCLLMIVAYLLGWFRFDHDTELGAVSGPRVVFSLLVLAAAIWLANGLTGHSLGDLDAFLPPAEVDAASHAEVAAASTEAPWILNDLQTGLAQAKTEGRPVFIDFTGYTCTNCRWMEQNIFSKPKIKGDMNRFVKVRLYTDGDGEVYSKQQDYEDKTFGTVALPLYALLDSNGNTIDTSAGVTRDVSAFSTFLAKAK</sequence>
<dbReference type="Proteomes" id="UP000321820">
    <property type="component" value="Chromosome"/>
</dbReference>
<dbReference type="GO" id="GO:0045454">
    <property type="term" value="P:cell redox homeostasis"/>
    <property type="evidence" value="ECO:0007669"/>
    <property type="project" value="TreeGrafter"/>
</dbReference>
<organism evidence="8 9">
    <name type="scientific">Terriglobus albidus</name>
    <dbReference type="NCBI Taxonomy" id="1592106"/>
    <lineage>
        <taxon>Bacteria</taxon>
        <taxon>Pseudomonadati</taxon>
        <taxon>Acidobacteriota</taxon>
        <taxon>Terriglobia</taxon>
        <taxon>Terriglobales</taxon>
        <taxon>Acidobacteriaceae</taxon>
        <taxon>Terriglobus</taxon>
    </lineage>
</organism>
<dbReference type="EMBL" id="CP042806">
    <property type="protein sequence ID" value="QEE28946.1"/>
    <property type="molecule type" value="Genomic_DNA"/>
</dbReference>
<evidence type="ECO:0000256" key="3">
    <source>
        <dbReference type="ARBA" id="ARBA00022748"/>
    </source>
</evidence>
<evidence type="ECO:0000313" key="9">
    <source>
        <dbReference type="Proteomes" id="UP000321820"/>
    </source>
</evidence>
<dbReference type="Gene3D" id="3.40.30.10">
    <property type="entry name" value="Glutaredoxin"/>
    <property type="match status" value="1"/>
</dbReference>
<evidence type="ECO:0000256" key="6">
    <source>
        <dbReference type="SAM" id="Phobius"/>
    </source>
</evidence>
<keyword evidence="5 6" id="KW-0472">Membrane</keyword>
<dbReference type="PANTHER" id="PTHR32234:SF0">
    <property type="entry name" value="THIOL:DISULFIDE INTERCHANGE PROTEIN DSBD"/>
    <property type="match status" value="1"/>
</dbReference>
<dbReference type="OrthoDB" id="9811036at2"/>
<dbReference type="InterPro" id="IPR036249">
    <property type="entry name" value="Thioredoxin-like_sf"/>
</dbReference>
<evidence type="ECO:0000256" key="5">
    <source>
        <dbReference type="ARBA" id="ARBA00023136"/>
    </source>
</evidence>
<accession>A0A5B9EFX2</accession>
<reference evidence="8 9" key="1">
    <citation type="submission" date="2019-08" db="EMBL/GenBank/DDBJ databases">
        <title>Complete genome sequence of Terriglobus albidus strain ORNL.</title>
        <authorList>
            <person name="Podar M."/>
        </authorList>
    </citation>
    <scope>NUCLEOTIDE SEQUENCE [LARGE SCALE GENOMIC DNA]</scope>
    <source>
        <strain evidence="8 9">ORNL</strain>
    </source>
</reference>
<dbReference type="Pfam" id="PF02683">
    <property type="entry name" value="DsbD_TM"/>
    <property type="match status" value="1"/>
</dbReference>
<feature type="transmembrane region" description="Helical" evidence="6">
    <location>
        <begin position="270"/>
        <end position="288"/>
    </location>
</feature>
<dbReference type="GO" id="GO:0016020">
    <property type="term" value="C:membrane"/>
    <property type="evidence" value="ECO:0007669"/>
    <property type="project" value="UniProtKB-SubCell"/>
</dbReference>
<keyword evidence="3" id="KW-0201">Cytochrome c-type biogenesis</keyword>
<dbReference type="GO" id="GO:0015035">
    <property type="term" value="F:protein-disulfide reductase activity"/>
    <property type="evidence" value="ECO:0007669"/>
    <property type="project" value="TreeGrafter"/>
</dbReference>
<dbReference type="SUPFAM" id="SSF52833">
    <property type="entry name" value="Thioredoxin-like"/>
    <property type="match status" value="1"/>
</dbReference>
<feature type="transmembrane region" description="Helical" evidence="6">
    <location>
        <begin position="51"/>
        <end position="75"/>
    </location>
</feature>
<gene>
    <name evidence="8" type="ORF">FTW19_13620</name>
</gene>
<evidence type="ECO:0000256" key="4">
    <source>
        <dbReference type="ARBA" id="ARBA00022989"/>
    </source>
</evidence>
<dbReference type="GO" id="GO:0017004">
    <property type="term" value="P:cytochrome complex assembly"/>
    <property type="evidence" value="ECO:0007669"/>
    <property type="project" value="UniProtKB-KW"/>
</dbReference>
<name>A0A5B9EFX2_9BACT</name>
<dbReference type="AlphaFoldDB" id="A0A5B9EFX2"/>
<keyword evidence="4 6" id="KW-1133">Transmembrane helix</keyword>
<dbReference type="RefSeq" id="WP_147648144.1">
    <property type="nucleotide sequence ID" value="NZ_CP042806.1"/>
</dbReference>
<dbReference type="PANTHER" id="PTHR32234">
    <property type="entry name" value="THIOL:DISULFIDE INTERCHANGE PROTEIN DSBD"/>
    <property type="match status" value="1"/>
</dbReference>
<keyword evidence="2 6" id="KW-0812">Transmembrane</keyword>
<comment type="subcellular location">
    <subcellularLocation>
        <location evidence="1">Membrane</location>
        <topology evidence="1">Multi-pass membrane protein</topology>
    </subcellularLocation>
</comment>
<dbReference type="InterPro" id="IPR003834">
    <property type="entry name" value="Cyt_c_assmbl_TM_dom"/>
</dbReference>
<evidence type="ECO:0000259" key="7">
    <source>
        <dbReference type="Pfam" id="PF02683"/>
    </source>
</evidence>
<evidence type="ECO:0000256" key="2">
    <source>
        <dbReference type="ARBA" id="ARBA00022692"/>
    </source>
</evidence>
<proteinExistence type="predicted"/>
<feature type="domain" description="Cytochrome C biogenesis protein transmembrane" evidence="7">
    <location>
        <begin position="11"/>
        <end position="223"/>
    </location>
</feature>
<feature type="transmembrane region" description="Helical" evidence="6">
    <location>
        <begin position="130"/>
        <end position="153"/>
    </location>
</feature>
<feature type="transmembrane region" description="Helical" evidence="6">
    <location>
        <begin position="6"/>
        <end position="39"/>
    </location>
</feature>
<feature type="transmembrane region" description="Helical" evidence="6">
    <location>
        <begin position="87"/>
        <end position="109"/>
    </location>
</feature>
<dbReference type="KEGG" id="talb:FTW19_13620"/>
<evidence type="ECO:0000256" key="1">
    <source>
        <dbReference type="ARBA" id="ARBA00004141"/>
    </source>
</evidence>
<dbReference type="Pfam" id="PF13899">
    <property type="entry name" value="Thioredoxin_7"/>
    <property type="match status" value="1"/>
</dbReference>
<keyword evidence="9" id="KW-1185">Reference proteome</keyword>
<feature type="transmembrane region" description="Helical" evidence="6">
    <location>
        <begin position="233"/>
        <end position="258"/>
    </location>
</feature>